<accession>A0A369UYL3</accession>
<reference evidence="1 2" key="1">
    <citation type="submission" date="2018-07" db="EMBL/GenBank/DDBJ databases">
        <title>Dyella tabacisoli L4-6T, whole genome shotgun sequence.</title>
        <authorList>
            <person name="Zhou X.-K."/>
            <person name="Li W.-J."/>
            <person name="Duan Y.-Q."/>
        </authorList>
    </citation>
    <scope>NUCLEOTIDE SEQUENCE [LARGE SCALE GENOMIC DNA]</scope>
    <source>
        <strain evidence="1 2">L4-6</strain>
    </source>
</reference>
<evidence type="ECO:0000313" key="1">
    <source>
        <dbReference type="EMBL" id="RDD83429.1"/>
    </source>
</evidence>
<protein>
    <submittedName>
        <fullName evidence="1">Uncharacterized protein</fullName>
    </submittedName>
</protein>
<organism evidence="1 2">
    <name type="scientific">Dyella tabacisoli</name>
    <dbReference type="NCBI Taxonomy" id="2282381"/>
    <lineage>
        <taxon>Bacteria</taxon>
        <taxon>Pseudomonadati</taxon>
        <taxon>Pseudomonadota</taxon>
        <taxon>Gammaproteobacteria</taxon>
        <taxon>Lysobacterales</taxon>
        <taxon>Rhodanobacteraceae</taxon>
        <taxon>Dyella</taxon>
    </lineage>
</organism>
<sequence length="102" mass="11179">MIVLDFILAGLASIFSMWGIADPSLSRAIRLSCSVIAAGALLDTFAMLNDHYLWVAIGEEVVWPSRLFLHAGPALLIFCFLLNKRHSGGREAGVLRRERGVP</sequence>
<dbReference type="RefSeq" id="WP_114843821.1">
    <property type="nucleotide sequence ID" value="NZ_JBHSPE010000001.1"/>
</dbReference>
<dbReference type="AlphaFoldDB" id="A0A369UYL3"/>
<keyword evidence="2" id="KW-1185">Reference proteome</keyword>
<evidence type="ECO:0000313" key="2">
    <source>
        <dbReference type="Proteomes" id="UP000253782"/>
    </source>
</evidence>
<comment type="caution">
    <text evidence="1">The sequence shown here is derived from an EMBL/GenBank/DDBJ whole genome shotgun (WGS) entry which is preliminary data.</text>
</comment>
<gene>
    <name evidence="1" type="ORF">DVJ77_02275</name>
</gene>
<proteinExistence type="predicted"/>
<dbReference type="Proteomes" id="UP000253782">
    <property type="component" value="Unassembled WGS sequence"/>
</dbReference>
<name>A0A369UYL3_9GAMM</name>
<dbReference type="EMBL" id="QQAH01000001">
    <property type="protein sequence ID" value="RDD83429.1"/>
    <property type="molecule type" value="Genomic_DNA"/>
</dbReference>